<organism evidence="3 4">
    <name type="scientific">Rhizobium grahamii</name>
    <dbReference type="NCBI Taxonomy" id="1120045"/>
    <lineage>
        <taxon>Bacteria</taxon>
        <taxon>Pseudomonadati</taxon>
        <taxon>Pseudomonadota</taxon>
        <taxon>Alphaproteobacteria</taxon>
        <taxon>Hyphomicrobiales</taxon>
        <taxon>Rhizobiaceae</taxon>
        <taxon>Rhizobium/Agrobacterium group</taxon>
        <taxon>Rhizobium</taxon>
    </lineage>
</organism>
<protein>
    <recommendedName>
        <fullName evidence="5">DUF3426 domain-containing protein</fullName>
    </recommendedName>
</protein>
<keyword evidence="2" id="KW-0472">Membrane</keyword>
<dbReference type="KEGG" id="rgr:FZ934_14925"/>
<evidence type="ECO:0000256" key="2">
    <source>
        <dbReference type="SAM" id="Phobius"/>
    </source>
</evidence>
<evidence type="ECO:0000256" key="1">
    <source>
        <dbReference type="SAM" id="MobiDB-lite"/>
    </source>
</evidence>
<keyword evidence="2" id="KW-0812">Transmembrane</keyword>
<keyword evidence="4" id="KW-1185">Reference proteome</keyword>
<evidence type="ECO:0008006" key="5">
    <source>
        <dbReference type="Google" id="ProtNLM"/>
    </source>
</evidence>
<proteinExistence type="predicted"/>
<reference evidence="3 4" key="1">
    <citation type="submission" date="2019-08" db="EMBL/GenBank/DDBJ databases">
        <title>Prosopis cineraria nodule microbiome.</title>
        <authorList>
            <person name="Ali R."/>
            <person name="Chaluvadi S.R."/>
            <person name="Wang X."/>
        </authorList>
    </citation>
    <scope>NUCLEOTIDE SEQUENCE [LARGE SCALE GENOMIC DNA]</scope>
    <source>
        <strain evidence="3 4">BG7</strain>
    </source>
</reference>
<feature type="transmembrane region" description="Helical" evidence="2">
    <location>
        <begin position="92"/>
        <end position="113"/>
    </location>
</feature>
<sequence>MTSSSFKRQMPGQAYDYLPPEPAKREIRPNRTDDIADAEFVVIERSRPETVRSRAFNDNRSRVDVKPAPVGLARSVASSGEAWLQRASTRSFAALVVAVCILVFGLSGGFAGFSGPDVVSDGAPLHFSHVTTTPRDANGMRVLVINGIVDNVSRVTQVVRPIRADLLIGEQLTASVIINPPGDVIYSGQSRGFSAKVQYAGGKMPEVRLSFVP</sequence>
<evidence type="ECO:0000313" key="3">
    <source>
        <dbReference type="EMBL" id="QFY61580.1"/>
    </source>
</evidence>
<keyword evidence="2" id="KW-1133">Transmembrane helix</keyword>
<accession>A0A5Q0CBZ5</accession>
<dbReference type="OrthoDB" id="8283571at2"/>
<dbReference type="AlphaFoldDB" id="A0A5Q0CBZ5"/>
<dbReference type="EMBL" id="CP043498">
    <property type="protein sequence ID" value="QFY61580.1"/>
    <property type="molecule type" value="Genomic_DNA"/>
</dbReference>
<feature type="region of interest" description="Disordered" evidence="1">
    <location>
        <begin position="1"/>
        <end position="30"/>
    </location>
</feature>
<name>A0A5Q0CBZ5_9HYPH</name>
<dbReference type="RefSeq" id="WP_153271690.1">
    <property type="nucleotide sequence ID" value="NZ_CP043498.1"/>
</dbReference>
<evidence type="ECO:0000313" key="4">
    <source>
        <dbReference type="Proteomes" id="UP000326881"/>
    </source>
</evidence>
<gene>
    <name evidence="3" type="ORF">FZ934_14925</name>
</gene>
<dbReference type="Proteomes" id="UP000326881">
    <property type="component" value="Chromosome"/>
</dbReference>